<comment type="caution">
    <text evidence="3">The sequence shown here is derived from an EMBL/GenBank/DDBJ whole genome shotgun (WGS) entry which is preliminary data.</text>
</comment>
<evidence type="ECO:0000313" key="3">
    <source>
        <dbReference type="EMBL" id="MDI6103982.1"/>
    </source>
</evidence>
<name>A0ABT6WW57_9ACTN</name>
<feature type="compositionally biased region" description="Low complexity" evidence="1">
    <location>
        <begin position="88"/>
        <end position="102"/>
    </location>
</feature>
<dbReference type="RefSeq" id="WP_282765232.1">
    <property type="nucleotide sequence ID" value="NZ_JASCTH010000029.1"/>
</dbReference>
<keyword evidence="2" id="KW-1133">Transmembrane helix</keyword>
<evidence type="ECO:0000313" key="4">
    <source>
        <dbReference type="Proteomes" id="UP001241758"/>
    </source>
</evidence>
<proteinExistence type="predicted"/>
<dbReference type="EMBL" id="JASCTH010000029">
    <property type="protein sequence ID" value="MDI6103982.1"/>
    <property type="molecule type" value="Genomic_DNA"/>
</dbReference>
<evidence type="ECO:0008006" key="5">
    <source>
        <dbReference type="Google" id="ProtNLM"/>
    </source>
</evidence>
<keyword evidence="4" id="KW-1185">Reference proteome</keyword>
<feature type="transmembrane region" description="Helical" evidence="2">
    <location>
        <begin position="20"/>
        <end position="47"/>
    </location>
</feature>
<gene>
    <name evidence="3" type="ORF">QLQ12_35870</name>
</gene>
<sequence>MRLVGTTRRQIFDMLHWELAVIVLIAVALGTAVALLTLTGFSIGMAGSGTPRIVARRGDRPGRGGHGAPGPGGAAPQPGRGHHRRPVADGPAAAARPCPATATSERVL</sequence>
<evidence type="ECO:0000256" key="2">
    <source>
        <dbReference type="SAM" id="Phobius"/>
    </source>
</evidence>
<dbReference type="Proteomes" id="UP001241758">
    <property type="component" value="Unassembled WGS sequence"/>
</dbReference>
<reference evidence="3 4" key="1">
    <citation type="submission" date="2023-05" db="EMBL/GenBank/DDBJ databases">
        <title>Actinoplanes sp. NEAU-A12 genome sequencing.</title>
        <authorList>
            <person name="Wang Z.-S."/>
        </authorList>
    </citation>
    <scope>NUCLEOTIDE SEQUENCE [LARGE SCALE GENOMIC DNA]</scope>
    <source>
        <strain evidence="3 4">NEAU-A12</strain>
    </source>
</reference>
<evidence type="ECO:0000256" key="1">
    <source>
        <dbReference type="SAM" id="MobiDB-lite"/>
    </source>
</evidence>
<organism evidence="3 4">
    <name type="scientific">Actinoplanes sandaracinus</name>
    <dbReference type="NCBI Taxonomy" id="3045177"/>
    <lineage>
        <taxon>Bacteria</taxon>
        <taxon>Bacillati</taxon>
        <taxon>Actinomycetota</taxon>
        <taxon>Actinomycetes</taxon>
        <taxon>Micromonosporales</taxon>
        <taxon>Micromonosporaceae</taxon>
        <taxon>Actinoplanes</taxon>
    </lineage>
</organism>
<keyword evidence="2" id="KW-0472">Membrane</keyword>
<accession>A0ABT6WW57</accession>
<feature type="compositionally biased region" description="Gly residues" evidence="1">
    <location>
        <begin position="64"/>
        <end position="73"/>
    </location>
</feature>
<protein>
    <recommendedName>
        <fullName evidence="5">ABC3 transporter permease protein domain-containing protein</fullName>
    </recommendedName>
</protein>
<feature type="region of interest" description="Disordered" evidence="1">
    <location>
        <begin position="46"/>
        <end position="108"/>
    </location>
</feature>
<keyword evidence="2" id="KW-0812">Transmembrane</keyword>